<dbReference type="Pfam" id="PF08238">
    <property type="entry name" value="Sel1"/>
    <property type="match status" value="3"/>
</dbReference>
<reference evidence="2 3" key="1">
    <citation type="submission" date="2022-08" db="EMBL/GenBank/DDBJ databases">
        <title>Reclassification of Massilia species as members of the genera Telluria, Duganella, Pseudoduganella, Mokoshia gen. nov. and Zemynaea gen. nov. using orthogonal and non-orthogonal genome-based approaches.</title>
        <authorList>
            <person name="Bowman J.P."/>
        </authorList>
    </citation>
    <scope>NUCLEOTIDE SEQUENCE [LARGE SCALE GENOMIC DNA]</scope>
    <source>
        <strain evidence="2 3">JCM 31661</strain>
    </source>
</reference>
<keyword evidence="3" id="KW-1185">Reference proteome</keyword>
<sequence length="197" mass="21826">MKKLLLTLGLAFAAQAACATEWSDPYLDRVRDLDTATLERLHAQRDMPATVQLAYEMMAERRFDRGYELIGMAADANVPAAQYLLGTWLWYCLGGCRDKQRAIELFERAVQAGHPVAHERLADIYNRDTKFAKKDDARAYALYLAGAKHGFVSSMASVAIKLCAGEGVGKDVKAGRAWADLAQKDQPAKLSYEDFGC</sequence>
<evidence type="ECO:0008006" key="4">
    <source>
        <dbReference type="Google" id="ProtNLM"/>
    </source>
</evidence>
<comment type="caution">
    <text evidence="2">The sequence shown here is derived from an EMBL/GenBank/DDBJ whole genome shotgun (WGS) entry which is preliminary data.</text>
</comment>
<evidence type="ECO:0000256" key="1">
    <source>
        <dbReference type="SAM" id="SignalP"/>
    </source>
</evidence>
<dbReference type="Proteomes" id="UP001206572">
    <property type="component" value="Unassembled WGS sequence"/>
</dbReference>
<dbReference type="InterPro" id="IPR011990">
    <property type="entry name" value="TPR-like_helical_dom_sf"/>
</dbReference>
<gene>
    <name evidence="2" type="ORF">NX780_01565</name>
</gene>
<proteinExistence type="predicted"/>
<dbReference type="PANTHER" id="PTHR43628:SF1">
    <property type="entry name" value="CHITIN SYNTHASE REGULATORY FACTOR 2-RELATED"/>
    <property type="match status" value="1"/>
</dbReference>
<dbReference type="RefSeq" id="WP_258826112.1">
    <property type="nucleotide sequence ID" value="NZ_JANUHA010000001.1"/>
</dbReference>
<organism evidence="2 3">
    <name type="scientific">Massilia agri</name>
    <dbReference type="NCBI Taxonomy" id="1886785"/>
    <lineage>
        <taxon>Bacteria</taxon>
        <taxon>Pseudomonadati</taxon>
        <taxon>Pseudomonadota</taxon>
        <taxon>Betaproteobacteria</taxon>
        <taxon>Burkholderiales</taxon>
        <taxon>Oxalobacteraceae</taxon>
        <taxon>Telluria group</taxon>
        <taxon>Massilia</taxon>
    </lineage>
</organism>
<dbReference type="InterPro" id="IPR006597">
    <property type="entry name" value="Sel1-like"/>
</dbReference>
<protein>
    <recommendedName>
        <fullName evidence="4">Sel1 repeat family protein</fullName>
    </recommendedName>
</protein>
<keyword evidence="1" id="KW-0732">Signal</keyword>
<dbReference type="SUPFAM" id="SSF81901">
    <property type="entry name" value="HCP-like"/>
    <property type="match status" value="1"/>
</dbReference>
<dbReference type="SMART" id="SM00671">
    <property type="entry name" value="SEL1"/>
    <property type="match status" value="2"/>
</dbReference>
<feature type="chain" id="PRO_5045366981" description="Sel1 repeat family protein" evidence="1">
    <location>
        <begin position="20"/>
        <end position="197"/>
    </location>
</feature>
<name>A0ABT2AFS5_9BURK</name>
<dbReference type="Gene3D" id="1.25.40.10">
    <property type="entry name" value="Tetratricopeptide repeat domain"/>
    <property type="match status" value="1"/>
</dbReference>
<evidence type="ECO:0000313" key="3">
    <source>
        <dbReference type="Proteomes" id="UP001206572"/>
    </source>
</evidence>
<dbReference type="PANTHER" id="PTHR43628">
    <property type="entry name" value="ACTIVATOR OF C KINASE PROTEIN 1-RELATED"/>
    <property type="match status" value="1"/>
</dbReference>
<dbReference type="InterPro" id="IPR052945">
    <property type="entry name" value="Mitotic_Regulator"/>
</dbReference>
<accession>A0ABT2AFS5</accession>
<feature type="signal peptide" evidence="1">
    <location>
        <begin position="1"/>
        <end position="19"/>
    </location>
</feature>
<dbReference type="EMBL" id="JANUHA010000001">
    <property type="protein sequence ID" value="MCS0595030.1"/>
    <property type="molecule type" value="Genomic_DNA"/>
</dbReference>
<evidence type="ECO:0000313" key="2">
    <source>
        <dbReference type="EMBL" id="MCS0595030.1"/>
    </source>
</evidence>